<accession>A0ABP9JIW0</accession>
<protein>
    <submittedName>
        <fullName evidence="1">Uncharacterized protein</fullName>
    </submittedName>
</protein>
<dbReference type="EMBL" id="BAABIW010000018">
    <property type="protein sequence ID" value="GAA5031816.1"/>
    <property type="molecule type" value="Genomic_DNA"/>
</dbReference>
<evidence type="ECO:0000313" key="1">
    <source>
        <dbReference type="EMBL" id="GAA5031816.1"/>
    </source>
</evidence>
<name>A0ABP9JIW0_9MICO</name>
<keyword evidence="2" id="KW-1185">Reference proteome</keyword>
<evidence type="ECO:0000313" key="2">
    <source>
        <dbReference type="Proteomes" id="UP001500427"/>
    </source>
</evidence>
<comment type="caution">
    <text evidence="1">The sequence shown here is derived from an EMBL/GenBank/DDBJ whole genome shotgun (WGS) entry which is preliminary data.</text>
</comment>
<sequence>MDLLGLSLARGRGRAGAAGQEWKQSALPLRNVHDSAGHTTVRKLLAVDRLAAFRKRNERDVDPDDGLECVGQQALDCLVALTDGRRCQSGTHRGPDMRVPTQTPLLWFEREQVAHHLGRSTLPPAATVE</sequence>
<dbReference type="Proteomes" id="UP001500427">
    <property type="component" value="Unassembled WGS sequence"/>
</dbReference>
<reference evidence="2" key="1">
    <citation type="journal article" date="2019" name="Int. J. Syst. Evol. Microbiol.">
        <title>The Global Catalogue of Microorganisms (GCM) 10K type strain sequencing project: providing services to taxonomists for standard genome sequencing and annotation.</title>
        <authorList>
            <consortium name="The Broad Institute Genomics Platform"/>
            <consortium name="The Broad Institute Genome Sequencing Center for Infectious Disease"/>
            <person name="Wu L."/>
            <person name="Ma J."/>
        </authorList>
    </citation>
    <scope>NUCLEOTIDE SEQUENCE [LARGE SCALE GENOMIC DNA]</scope>
    <source>
        <strain evidence="2">JCM 17687</strain>
    </source>
</reference>
<proteinExistence type="predicted"/>
<gene>
    <name evidence="1" type="ORF">GCM10023258_30320</name>
</gene>
<organism evidence="1 2">
    <name type="scientific">Terrabacter aeriphilus</name>
    <dbReference type="NCBI Taxonomy" id="515662"/>
    <lineage>
        <taxon>Bacteria</taxon>
        <taxon>Bacillati</taxon>
        <taxon>Actinomycetota</taxon>
        <taxon>Actinomycetes</taxon>
        <taxon>Micrococcales</taxon>
        <taxon>Intrasporangiaceae</taxon>
        <taxon>Terrabacter</taxon>
    </lineage>
</organism>